<evidence type="ECO:0000256" key="1">
    <source>
        <dbReference type="ARBA" id="ARBA00023268"/>
    </source>
</evidence>
<dbReference type="CDD" id="cd00303">
    <property type="entry name" value="retropepsin_like"/>
    <property type="match status" value="1"/>
</dbReference>
<dbReference type="AlphaFoldDB" id="A0AAW2Q395"/>
<protein>
    <submittedName>
        <fullName evidence="5">Uncharacterized protein</fullName>
    </submittedName>
</protein>
<organism evidence="5">
    <name type="scientific">Sesamum calycinum</name>
    <dbReference type="NCBI Taxonomy" id="2727403"/>
    <lineage>
        <taxon>Eukaryota</taxon>
        <taxon>Viridiplantae</taxon>
        <taxon>Streptophyta</taxon>
        <taxon>Embryophyta</taxon>
        <taxon>Tracheophyta</taxon>
        <taxon>Spermatophyta</taxon>
        <taxon>Magnoliopsida</taxon>
        <taxon>eudicotyledons</taxon>
        <taxon>Gunneridae</taxon>
        <taxon>Pentapetalae</taxon>
        <taxon>asterids</taxon>
        <taxon>lamiids</taxon>
        <taxon>Lamiales</taxon>
        <taxon>Pedaliaceae</taxon>
        <taxon>Sesamum</taxon>
    </lineage>
</organism>
<proteinExistence type="predicted"/>
<name>A0AAW2Q395_9LAMI</name>
<dbReference type="Gene3D" id="1.10.340.70">
    <property type="match status" value="1"/>
</dbReference>
<feature type="domain" description="Reverse transcriptase/retrotransposon-derived protein RNase H-like" evidence="3">
    <location>
        <begin position="337"/>
        <end position="382"/>
    </location>
</feature>
<dbReference type="InterPro" id="IPR043502">
    <property type="entry name" value="DNA/RNA_pol_sf"/>
</dbReference>
<reference evidence="5" key="1">
    <citation type="submission" date="2020-06" db="EMBL/GenBank/DDBJ databases">
        <authorList>
            <person name="Li T."/>
            <person name="Hu X."/>
            <person name="Zhang T."/>
            <person name="Song X."/>
            <person name="Zhang H."/>
            <person name="Dai N."/>
            <person name="Sheng W."/>
            <person name="Hou X."/>
            <person name="Wei L."/>
        </authorList>
    </citation>
    <scope>NUCLEOTIDE SEQUENCE</scope>
    <source>
        <strain evidence="5">KEN8</strain>
        <tissue evidence="5">Leaf</tissue>
    </source>
</reference>
<dbReference type="Gene3D" id="3.30.70.270">
    <property type="match status" value="1"/>
</dbReference>
<feature type="compositionally biased region" description="Polar residues" evidence="2">
    <location>
        <begin position="122"/>
        <end position="132"/>
    </location>
</feature>
<evidence type="ECO:0000313" key="5">
    <source>
        <dbReference type="EMBL" id="KAL0362011.1"/>
    </source>
</evidence>
<feature type="region of interest" description="Disordered" evidence="2">
    <location>
        <begin position="87"/>
        <end position="132"/>
    </location>
</feature>
<accession>A0AAW2Q395</accession>
<feature type="compositionally biased region" description="Basic and acidic residues" evidence="2">
    <location>
        <begin position="90"/>
        <end position="100"/>
    </location>
</feature>
<feature type="domain" description="Integrase zinc-binding" evidence="4">
    <location>
        <begin position="472"/>
        <end position="525"/>
    </location>
</feature>
<keyword evidence="1" id="KW-0511">Multifunctional enzyme</keyword>
<dbReference type="PANTHER" id="PTHR37984:SF5">
    <property type="entry name" value="PROTEIN NYNRIN-LIKE"/>
    <property type="match status" value="1"/>
</dbReference>
<sequence length="622" mass="70415">MYLTGDVKLWWRTRLSDDSSANRDKIETWDVLKKELKDQVLLYNTSWLARESLRKLKHAGTMKDYGFKDLPSAIAAADRLVDFRVANNSDPEKKKKDSGKGKGKFGKGWKDGKFNKKKHQEVTGSGNKETVQSNVDRTKNGCYLCNGDHRMRDGPKRGKLNALVAEADDDEGGSTRVNPLQLAVNSEAKPIQGVACVELKVGAWTGQCTLMAVPLDDFDVILGMDFMLLANAMDSVRSAKNKDSLMSAMQVKAGLRRGVQTYLAALIEIKPDVVQEVPDEAPYRMAPAELAELRKQLDELLETRLVQPSKAPRFIKGYSKIVNPLTDLLRKDQKWEWTVACEDAFKSLKQAISSQSVLKLPQFDKPFEVQVDASDRALGEFLGEFDFEWVHRPGKHNDVADALSRKLVEEYVAALTVVESDLIDQIRESSKTDAGYLKLVEQVKSGLIRKYWLDSGLLYAKGRWVFVPRGMLRRRLLRETHYPQWVGHPEIDRMVTLLARRYYWPMMEEDVEACVRTCLVYQLNKMERKKEAGLLQPLPIPEVPWQSVSMDFITGFPKVNGMASVLVVVNRFSKYGISLLRPMLAPLRQRLSCSLKVLVFQKTLLVTGMPGLPEDFGQHCIT</sequence>
<evidence type="ECO:0000259" key="4">
    <source>
        <dbReference type="Pfam" id="PF17921"/>
    </source>
</evidence>
<evidence type="ECO:0000256" key="2">
    <source>
        <dbReference type="SAM" id="MobiDB-lite"/>
    </source>
</evidence>
<dbReference type="SUPFAM" id="SSF56672">
    <property type="entry name" value="DNA/RNA polymerases"/>
    <property type="match status" value="1"/>
</dbReference>
<dbReference type="EMBL" id="JACGWM010000007">
    <property type="protein sequence ID" value="KAL0362011.1"/>
    <property type="molecule type" value="Genomic_DNA"/>
</dbReference>
<gene>
    <name evidence="5" type="ORF">Scaly_1156300</name>
</gene>
<dbReference type="InterPro" id="IPR041577">
    <property type="entry name" value="RT_RNaseH_2"/>
</dbReference>
<evidence type="ECO:0000259" key="3">
    <source>
        <dbReference type="Pfam" id="PF17919"/>
    </source>
</evidence>
<dbReference type="Pfam" id="PF17921">
    <property type="entry name" value="Integrase_H2C2"/>
    <property type="match status" value="1"/>
</dbReference>
<dbReference type="InterPro" id="IPR050951">
    <property type="entry name" value="Retrovirus_Pol_polyprotein"/>
</dbReference>
<dbReference type="InterPro" id="IPR043128">
    <property type="entry name" value="Rev_trsase/Diguanyl_cyclase"/>
</dbReference>
<comment type="caution">
    <text evidence="5">The sequence shown here is derived from an EMBL/GenBank/DDBJ whole genome shotgun (WGS) entry which is preliminary data.</text>
</comment>
<reference evidence="5" key="2">
    <citation type="journal article" date="2024" name="Plant">
        <title>Genomic evolution and insights into agronomic trait innovations of Sesamum species.</title>
        <authorList>
            <person name="Miao H."/>
            <person name="Wang L."/>
            <person name="Qu L."/>
            <person name="Liu H."/>
            <person name="Sun Y."/>
            <person name="Le M."/>
            <person name="Wang Q."/>
            <person name="Wei S."/>
            <person name="Zheng Y."/>
            <person name="Lin W."/>
            <person name="Duan Y."/>
            <person name="Cao H."/>
            <person name="Xiong S."/>
            <person name="Wang X."/>
            <person name="Wei L."/>
            <person name="Li C."/>
            <person name="Ma Q."/>
            <person name="Ju M."/>
            <person name="Zhao R."/>
            <person name="Li G."/>
            <person name="Mu C."/>
            <person name="Tian Q."/>
            <person name="Mei H."/>
            <person name="Zhang T."/>
            <person name="Gao T."/>
            <person name="Zhang H."/>
        </authorList>
    </citation>
    <scope>NUCLEOTIDE SEQUENCE</scope>
    <source>
        <strain evidence="5">KEN8</strain>
    </source>
</reference>
<dbReference type="GO" id="GO:0003824">
    <property type="term" value="F:catalytic activity"/>
    <property type="evidence" value="ECO:0007669"/>
    <property type="project" value="UniProtKB-KW"/>
</dbReference>
<dbReference type="InterPro" id="IPR041588">
    <property type="entry name" value="Integrase_H2C2"/>
</dbReference>
<dbReference type="Pfam" id="PF17919">
    <property type="entry name" value="RT_RNaseH_2"/>
    <property type="match status" value="1"/>
</dbReference>
<dbReference type="PANTHER" id="PTHR37984">
    <property type="entry name" value="PROTEIN CBG26694"/>
    <property type="match status" value="1"/>
</dbReference>